<dbReference type="Proteomes" id="UP000809789">
    <property type="component" value="Unassembled WGS sequence"/>
</dbReference>
<proteinExistence type="predicted"/>
<comment type="caution">
    <text evidence="3">The sequence shown here is derived from an EMBL/GenBank/DDBJ whole genome shotgun (WGS) entry which is preliminary data.</text>
</comment>
<keyword evidence="2" id="KW-0472">Membrane</keyword>
<gene>
    <name evidence="3" type="ORF">KVT40_008790</name>
</gene>
<accession>A0A8K0KW28</accession>
<name>A0A8K0KW28_9PEZI</name>
<evidence type="ECO:0000313" key="3">
    <source>
        <dbReference type="EMBL" id="KAG8623814.1"/>
    </source>
</evidence>
<evidence type="ECO:0000256" key="1">
    <source>
        <dbReference type="SAM" id="MobiDB-lite"/>
    </source>
</evidence>
<organism evidence="3 4">
    <name type="scientific">Elsinoe batatas</name>
    <dbReference type="NCBI Taxonomy" id="2601811"/>
    <lineage>
        <taxon>Eukaryota</taxon>
        <taxon>Fungi</taxon>
        <taxon>Dikarya</taxon>
        <taxon>Ascomycota</taxon>
        <taxon>Pezizomycotina</taxon>
        <taxon>Dothideomycetes</taxon>
        <taxon>Dothideomycetidae</taxon>
        <taxon>Myriangiales</taxon>
        <taxon>Elsinoaceae</taxon>
        <taxon>Elsinoe</taxon>
    </lineage>
</organism>
<dbReference type="AlphaFoldDB" id="A0A8K0KW28"/>
<evidence type="ECO:0000256" key="2">
    <source>
        <dbReference type="SAM" id="Phobius"/>
    </source>
</evidence>
<reference evidence="3" key="1">
    <citation type="submission" date="2021-07" db="EMBL/GenBank/DDBJ databases">
        <title>Elsinoe batatas strain:CRI-CJ2 Genome sequencing and assembly.</title>
        <authorList>
            <person name="Huang L."/>
        </authorList>
    </citation>
    <scope>NUCLEOTIDE SEQUENCE</scope>
    <source>
        <strain evidence="3">CRI-CJ2</strain>
    </source>
</reference>
<keyword evidence="2" id="KW-0812">Transmembrane</keyword>
<dbReference type="EMBL" id="JAESVG020000010">
    <property type="protein sequence ID" value="KAG8623814.1"/>
    <property type="molecule type" value="Genomic_DNA"/>
</dbReference>
<keyword evidence="4" id="KW-1185">Reference proteome</keyword>
<feature type="compositionally biased region" description="Basic and acidic residues" evidence="1">
    <location>
        <begin position="94"/>
        <end position="104"/>
    </location>
</feature>
<feature type="region of interest" description="Disordered" evidence="1">
    <location>
        <begin position="81"/>
        <end position="104"/>
    </location>
</feature>
<evidence type="ECO:0000313" key="4">
    <source>
        <dbReference type="Proteomes" id="UP000809789"/>
    </source>
</evidence>
<feature type="transmembrane region" description="Helical" evidence="2">
    <location>
        <begin position="12"/>
        <end position="31"/>
    </location>
</feature>
<keyword evidence="2" id="KW-1133">Transmembrane helix</keyword>
<sequence>MATVRLSNESIIAIVTLFTMITIAPAGWLVTQHLARRNRFHDHYSTQQHDFERERRMLARLVGAWAGSTSSSMATLDDMVDVHEDGNDGGSGVELDRMRASEEV</sequence>
<protein>
    <submittedName>
        <fullName evidence="3">Uncharacterized protein</fullName>
    </submittedName>
</protein>